<comment type="caution">
    <text evidence="1">The sequence shown here is derived from an EMBL/GenBank/DDBJ whole genome shotgun (WGS) entry which is preliminary data.</text>
</comment>
<evidence type="ECO:0008006" key="3">
    <source>
        <dbReference type="Google" id="ProtNLM"/>
    </source>
</evidence>
<reference evidence="1 2" key="1">
    <citation type="journal article" date="2016" name="Environ. Microbiol.">
        <title>New Methyloceanibacter diversity from North Sea sediments includes methanotroph containing solely the soluble methane monooxygenase.</title>
        <authorList>
            <person name="Vekeman B."/>
            <person name="Kerckhof F.M."/>
            <person name="Cremers G."/>
            <person name="de Vos P."/>
            <person name="Vandamme P."/>
            <person name="Boon N."/>
            <person name="Op den Camp H.J."/>
            <person name="Heylen K."/>
        </authorList>
    </citation>
    <scope>NUCLEOTIDE SEQUENCE [LARGE SCALE GENOMIC DNA]</scope>
    <source>
        <strain evidence="1 2">R-67175</strain>
    </source>
</reference>
<dbReference type="RefSeq" id="WP_069442961.1">
    <property type="nucleotide sequence ID" value="NZ_LPWF01000038.1"/>
</dbReference>
<dbReference type="AlphaFoldDB" id="A0A1E3VIT4"/>
<sequence>MKWLLIALMPFALAGCVTEQAPVLPMTLGPSEAAQASCLQLPDAPAFGDCKAQGTAALSQE</sequence>
<accession>A0A1E3VIT4</accession>
<dbReference type="EMBL" id="LPWF01000038">
    <property type="protein sequence ID" value="ODR93427.1"/>
    <property type="molecule type" value="Genomic_DNA"/>
</dbReference>
<dbReference type="Proteomes" id="UP000094472">
    <property type="component" value="Unassembled WGS sequence"/>
</dbReference>
<keyword evidence="2" id="KW-1185">Reference proteome</keyword>
<protein>
    <recommendedName>
        <fullName evidence="3">Lipoprotein</fullName>
    </recommendedName>
</protein>
<evidence type="ECO:0000313" key="1">
    <source>
        <dbReference type="EMBL" id="ODR93427.1"/>
    </source>
</evidence>
<dbReference type="PROSITE" id="PS51257">
    <property type="entry name" value="PROKAR_LIPOPROTEIN"/>
    <property type="match status" value="1"/>
</dbReference>
<gene>
    <name evidence="1" type="ORF">AUC69_04290</name>
</gene>
<organism evidence="1 2">
    <name type="scientific">Methyloceanibacter superfactus</name>
    <dbReference type="NCBI Taxonomy" id="1774969"/>
    <lineage>
        <taxon>Bacteria</taxon>
        <taxon>Pseudomonadati</taxon>
        <taxon>Pseudomonadota</taxon>
        <taxon>Alphaproteobacteria</taxon>
        <taxon>Hyphomicrobiales</taxon>
        <taxon>Hyphomicrobiaceae</taxon>
        <taxon>Methyloceanibacter</taxon>
    </lineage>
</organism>
<proteinExistence type="predicted"/>
<name>A0A1E3VIT4_9HYPH</name>
<evidence type="ECO:0000313" key="2">
    <source>
        <dbReference type="Proteomes" id="UP000094472"/>
    </source>
</evidence>
<dbReference type="OrthoDB" id="8454581at2"/>